<dbReference type="Pfam" id="PF03816">
    <property type="entry name" value="LytR_cpsA_psr"/>
    <property type="match status" value="1"/>
</dbReference>
<dbReference type="InterPro" id="IPR004474">
    <property type="entry name" value="LytR_CpsA_psr"/>
</dbReference>
<evidence type="ECO:0000256" key="1">
    <source>
        <dbReference type="ARBA" id="ARBA00006068"/>
    </source>
</evidence>
<proteinExistence type="inferred from homology"/>
<feature type="region of interest" description="Disordered" evidence="2">
    <location>
        <begin position="347"/>
        <end position="400"/>
    </location>
</feature>
<name>A0A0A0BS12_9CELL</name>
<accession>A0A0A0BS12</accession>
<comment type="caution">
    <text evidence="4">The sequence shown here is derived from an EMBL/GenBank/DDBJ whole genome shotgun (WGS) entry which is preliminary data.</text>
</comment>
<reference evidence="4 5" key="1">
    <citation type="submission" date="2013-08" db="EMBL/GenBank/DDBJ databases">
        <title>Genome sequencing of Cellulomonas bogoriensis 69B4.</title>
        <authorList>
            <person name="Chen F."/>
            <person name="Li Y."/>
            <person name="Wang G."/>
        </authorList>
    </citation>
    <scope>NUCLEOTIDE SEQUENCE [LARGE SCALE GENOMIC DNA]</scope>
    <source>
        <strain evidence="4 5">69B4</strain>
    </source>
</reference>
<feature type="domain" description="Cell envelope-related transcriptional attenuator" evidence="3">
    <location>
        <begin position="96"/>
        <end position="261"/>
    </location>
</feature>
<dbReference type="AlphaFoldDB" id="A0A0A0BS12"/>
<dbReference type="Proteomes" id="UP000054314">
    <property type="component" value="Unassembled WGS sequence"/>
</dbReference>
<dbReference type="Gene3D" id="3.40.630.190">
    <property type="entry name" value="LCP protein"/>
    <property type="match status" value="1"/>
</dbReference>
<protein>
    <submittedName>
        <fullName evidence="4">Transcriptional regulator</fullName>
    </submittedName>
</protein>
<evidence type="ECO:0000259" key="3">
    <source>
        <dbReference type="Pfam" id="PF03816"/>
    </source>
</evidence>
<dbReference type="PANTHER" id="PTHR33392">
    <property type="entry name" value="POLYISOPRENYL-TEICHOIC ACID--PEPTIDOGLYCAN TEICHOIC ACID TRANSFERASE TAGU"/>
    <property type="match status" value="1"/>
</dbReference>
<keyword evidence="5" id="KW-1185">Reference proteome</keyword>
<dbReference type="PANTHER" id="PTHR33392:SF6">
    <property type="entry name" value="POLYISOPRENYL-TEICHOIC ACID--PEPTIDOGLYCAN TEICHOIC ACID TRANSFERASE TAGU"/>
    <property type="match status" value="1"/>
</dbReference>
<dbReference type="NCBIfam" id="TIGR00350">
    <property type="entry name" value="lytR_cpsA_psr"/>
    <property type="match status" value="1"/>
</dbReference>
<sequence length="400" mass="42849">MRHARGLRRHPLLRSVALGVVAVLSFSVAGGAAAFTRLQGNINTAQTDHLLGERPAEVDPDPNDPSSGRPVNILVMGTDSREGNRSIAADEIDGERSDTTILVHISADRERIELISIPRDSMVAVPECERSDGTVAPARSRTMFNESFAAGGRNGSTTDAAACTQKTVEQLTGVYVHHFVVVDMSGFIEMVDALGGIPMCIEQDMYSRKARLDIQAGKQVFDGETALAFARARTGQGLGDGSDTGRIGRQQELLAATAREVLSANLLTDVPELLRFLDAATRSLTVSSDLSRLTDMSGLAFSLRNVPSGNIAFMTVPFGADPVDPNRVVWTHEAADLWDRVANDRPIIEPEPEPQTQAPAGEGDDAPEAPDEDSSTTDEREQVRPGVDAFTADDKTTVCG</sequence>
<comment type="similarity">
    <text evidence="1">Belongs to the LytR/CpsA/Psr (LCP) family.</text>
</comment>
<feature type="compositionally biased region" description="Acidic residues" evidence="2">
    <location>
        <begin position="362"/>
        <end position="376"/>
    </location>
</feature>
<evidence type="ECO:0000313" key="5">
    <source>
        <dbReference type="Proteomes" id="UP000054314"/>
    </source>
</evidence>
<organism evidence="4 5">
    <name type="scientific">Cellulomonas bogoriensis 69B4 = DSM 16987</name>
    <dbReference type="NCBI Taxonomy" id="1386082"/>
    <lineage>
        <taxon>Bacteria</taxon>
        <taxon>Bacillati</taxon>
        <taxon>Actinomycetota</taxon>
        <taxon>Actinomycetes</taxon>
        <taxon>Micrococcales</taxon>
        <taxon>Cellulomonadaceae</taxon>
        <taxon>Cellulomonas</taxon>
    </lineage>
</organism>
<dbReference type="InterPro" id="IPR050922">
    <property type="entry name" value="LytR/CpsA/Psr_CW_biosynth"/>
</dbReference>
<gene>
    <name evidence="4" type="ORF">N869_05830</name>
</gene>
<dbReference type="EMBL" id="AXCZ01000163">
    <property type="protein sequence ID" value="KGM09944.1"/>
    <property type="molecule type" value="Genomic_DNA"/>
</dbReference>
<evidence type="ECO:0000313" key="4">
    <source>
        <dbReference type="EMBL" id="KGM09944.1"/>
    </source>
</evidence>
<evidence type="ECO:0000256" key="2">
    <source>
        <dbReference type="SAM" id="MobiDB-lite"/>
    </source>
</evidence>